<name>X6NFR2_RETFI</name>
<protein>
    <submittedName>
        <fullName evidence="1">Uncharacterized protein</fullName>
    </submittedName>
</protein>
<dbReference type="EMBL" id="ASPP01008949">
    <property type="protein sequence ID" value="ETO24806.1"/>
    <property type="molecule type" value="Genomic_DNA"/>
</dbReference>
<evidence type="ECO:0000313" key="1">
    <source>
        <dbReference type="EMBL" id="ETO24806.1"/>
    </source>
</evidence>
<proteinExistence type="predicted"/>
<feature type="non-terminal residue" evidence="1">
    <location>
        <position position="466"/>
    </location>
</feature>
<accession>X6NFR2</accession>
<reference evidence="1 2" key="1">
    <citation type="journal article" date="2013" name="Curr. Biol.">
        <title>The Genome of the Foraminiferan Reticulomyxa filosa.</title>
        <authorList>
            <person name="Glockner G."/>
            <person name="Hulsmann N."/>
            <person name="Schleicher M."/>
            <person name="Noegel A.A."/>
            <person name="Eichinger L."/>
            <person name="Gallinger C."/>
            <person name="Pawlowski J."/>
            <person name="Sierra R."/>
            <person name="Euteneuer U."/>
            <person name="Pillet L."/>
            <person name="Moustafa A."/>
            <person name="Platzer M."/>
            <person name="Groth M."/>
            <person name="Szafranski K."/>
            <person name="Schliwa M."/>
        </authorList>
    </citation>
    <scope>NUCLEOTIDE SEQUENCE [LARGE SCALE GENOMIC DNA]</scope>
</reference>
<keyword evidence="2" id="KW-1185">Reference proteome</keyword>
<comment type="caution">
    <text evidence="1">The sequence shown here is derived from an EMBL/GenBank/DDBJ whole genome shotgun (WGS) entry which is preliminary data.</text>
</comment>
<sequence length="466" mass="52327">MQEGNLDRLKANKEATIFHLNVIAALEPLSFSMQARRSKLFDLVKDAYNKGDYSAAMDYLEERRDAALGITWYRSSPHTDGSVDLIRDARLAGTTPPPMDSQDSYAIQYLNHARTAIKLLDQEVERFKQVEFDTDKRQEVESRIRFAKNIINERMGEVLKDLNSEKPIDIKALNTDLLEIMKATGINDAHKRIATAIDFSNLSDRQYIMSVQTVIESDTMLLGLTDIQKAQYLAIHQARPGIDIDLKFGSPAQKIDMNWYNNQPRYIRDLIKEHALGIAEGKVIPTQLRNHLIGLKNAYAKDTYVLDAEEKSVGANSLVASTLHSGTISTHIKGIDGKAKQAITDENAQQINSFVDSDDKKMVINVLNSPVNPTGIDGDIGKQVEGVEKSGLKARFANAITPLNMFRLLKRYENTGFSEPLARVGDFMQNNFELKNLAKFLQTGKNQTETRKDLEELAKLNPDLAK</sequence>
<evidence type="ECO:0000313" key="2">
    <source>
        <dbReference type="Proteomes" id="UP000023152"/>
    </source>
</evidence>
<gene>
    <name evidence="1" type="ORF">RFI_12351</name>
</gene>
<organism evidence="1 2">
    <name type="scientific">Reticulomyxa filosa</name>
    <dbReference type="NCBI Taxonomy" id="46433"/>
    <lineage>
        <taxon>Eukaryota</taxon>
        <taxon>Sar</taxon>
        <taxon>Rhizaria</taxon>
        <taxon>Retaria</taxon>
        <taxon>Foraminifera</taxon>
        <taxon>Monothalamids</taxon>
        <taxon>Reticulomyxidae</taxon>
        <taxon>Reticulomyxa</taxon>
    </lineage>
</organism>
<dbReference type="AlphaFoldDB" id="X6NFR2"/>
<dbReference type="Proteomes" id="UP000023152">
    <property type="component" value="Unassembled WGS sequence"/>
</dbReference>